<dbReference type="PANTHER" id="PTHR42711:SF5">
    <property type="entry name" value="ABC TRANSPORTER ATP-BINDING PROTEIN NATA"/>
    <property type="match status" value="1"/>
</dbReference>
<evidence type="ECO:0000256" key="4">
    <source>
        <dbReference type="ARBA" id="ARBA00022741"/>
    </source>
</evidence>
<dbReference type="InterPro" id="IPR017871">
    <property type="entry name" value="ABC_transporter-like_CS"/>
</dbReference>
<dbReference type="PROSITE" id="PS00211">
    <property type="entry name" value="ABC_TRANSPORTER_1"/>
    <property type="match status" value="1"/>
</dbReference>
<dbReference type="RefSeq" id="WP_338751132.1">
    <property type="nucleotide sequence ID" value="NZ_CP144913.1"/>
</dbReference>
<evidence type="ECO:0000313" key="8">
    <source>
        <dbReference type="EMBL" id="WXB77338.1"/>
    </source>
</evidence>
<dbReference type="InterPro" id="IPR050763">
    <property type="entry name" value="ABC_transporter_ATP-binding"/>
</dbReference>
<dbReference type="Gene3D" id="3.40.50.300">
    <property type="entry name" value="P-loop containing nucleotide triphosphate hydrolases"/>
    <property type="match status" value="1"/>
</dbReference>
<dbReference type="SUPFAM" id="SSF52540">
    <property type="entry name" value="P-loop containing nucleoside triphosphate hydrolases"/>
    <property type="match status" value="1"/>
</dbReference>
<protein>
    <submittedName>
        <fullName evidence="8">ABC transporter ATP-binding protein</fullName>
    </submittedName>
</protein>
<evidence type="ECO:0000259" key="7">
    <source>
        <dbReference type="PROSITE" id="PS50893"/>
    </source>
</evidence>
<dbReference type="GO" id="GO:0005524">
    <property type="term" value="F:ATP binding"/>
    <property type="evidence" value="ECO:0007669"/>
    <property type="project" value="UniProtKB-KW"/>
</dbReference>
<reference evidence="8 9" key="1">
    <citation type="submission" date="2024-02" db="EMBL/GenBank/DDBJ databases">
        <title>Janibacter sp. nov., isolated from gut of marine sandworm.</title>
        <authorList>
            <person name="Kim B."/>
            <person name="Jun M.O."/>
            <person name="Shin N.-R."/>
        </authorList>
    </citation>
    <scope>NUCLEOTIDE SEQUENCE [LARGE SCALE GENOMIC DNA]</scope>
    <source>
        <strain evidence="8 9">A1S7</strain>
    </source>
</reference>
<organism evidence="8 9">
    <name type="scientific">Janibacter alittae</name>
    <dbReference type="NCBI Taxonomy" id="3115209"/>
    <lineage>
        <taxon>Bacteria</taxon>
        <taxon>Bacillati</taxon>
        <taxon>Actinomycetota</taxon>
        <taxon>Actinomycetes</taxon>
        <taxon>Micrococcales</taxon>
        <taxon>Intrasporangiaceae</taxon>
        <taxon>Janibacter</taxon>
    </lineage>
</organism>
<keyword evidence="5 8" id="KW-0067">ATP-binding</keyword>
<feature type="domain" description="ABC transporter" evidence="7">
    <location>
        <begin position="15"/>
        <end position="247"/>
    </location>
</feature>
<dbReference type="InterPro" id="IPR027417">
    <property type="entry name" value="P-loop_NTPase"/>
</dbReference>
<dbReference type="PANTHER" id="PTHR42711">
    <property type="entry name" value="ABC TRANSPORTER ATP-BINDING PROTEIN"/>
    <property type="match status" value="1"/>
</dbReference>
<evidence type="ECO:0000256" key="3">
    <source>
        <dbReference type="ARBA" id="ARBA00022448"/>
    </source>
</evidence>
<dbReference type="InterPro" id="IPR003593">
    <property type="entry name" value="AAA+_ATPase"/>
</dbReference>
<keyword evidence="6" id="KW-0046">Antibiotic resistance</keyword>
<name>A0ABZ2MK04_9MICO</name>
<evidence type="ECO:0000256" key="6">
    <source>
        <dbReference type="ARBA" id="ARBA00023251"/>
    </source>
</evidence>
<comment type="subcellular location">
    <subcellularLocation>
        <location evidence="1">Cell membrane</location>
        <topology evidence="1">Peripheral membrane protein</topology>
    </subcellularLocation>
</comment>
<keyword evidence="4" id="KW-0547">Nucleotide-binding</keyword>
<evidence type="ECO:0000313" key="9">
    <source>
        <dbReference type="Proteomes" id="UP001382727"/>
    </source>
</evidence>
<evidence type="ECO:0000256" key="2">
    <source>
        <dbReference type="ARBA" id="ARBA00005417"/>
    </source>
</evidence>
<dbReference type="PROSITE" id="PS50893">
    <property type="entry name" value="ABC_TRANSPORTER_2"/>
    <property type="match status" value="1"/>
</dbReference>
<evidence type="ECO:0000256" key="1">
    <source>
        <dbReference type="ARBA" id="ARBA00004202"/>
    </source>
</evidence>
<keyword evidence="3" id="KW-0813">Transport</keyword>
<comment type="similarity">
    <text evidence="2">Belongs to the ABC transporter superfamily.</text>
</comment>
<gene>
    <name evidence="8" type="ORF">V1351_04545</name>
</gene>
<proteinExistence type="inferred from homology"/>
<keyword evidence="9" id="KW-1185">Reference proteome</keyword>
<dbReference type="Proteomes" id="UP001382727">
    <property type="component" value="Chromosome"/>
</dbReference>
<dbReference type="SMART" id="SM00382">
    <property type="entry name" value="AAA"/>
    <property type="match status" value="1"/>
</dbReference>
<dbReference type="Pfam" id="PF00005">
    <property type="entry name" value="ABC_tran"/>
    <property type="match status" value="1"/>
</dbReference>
<dbReference type="InterPro" id="IPR003439">
    <property type="entry name" value="ABC_transporter-like_ATP-bd"/>
</dbReference>
<evidence type="ECO:0000256" key="5">
    <source>
        <dbReference type="ARBA" id="ARBA00022840"/>
    </source>
</evidence>
<accession>A0ABZ2MK04</accession>
<dbReference type="EMBL" id="CP144913">
    <property type="protein sequence ID" value="WXB77338.1"/>
    <property type="molecule type" value="Genomic_DNA"/>
</dbReference>
<sequence>MATTTSAPTRTDAVIEVSDLRKQYGARGPEALKGVSFTVAPGEIFGLLGPNGAGKTTTIGVLTTRVRPSSGSASIDGIDVATRPQEVKRRIAVMPQRANLDRALTARENLTFHGAYFGVGRAQRRRRADELLEEFGLADRATERVDNYSGGMAQRLMIARALMHQPVVLFLDEPTTGLDPQSRLFLWDRVAELRASGTTILLTTHDMAEADRLCDRIAIVDHGERIALDTPSGLRGLLPEGRGLDLIVRSDHDPVAAFESVGAVETIELDDDRWRVRCFGEPDLSAAITAAENDACDVLDVHRLEGSLEDVFVHLTGRELR</sequence>